<dbReference type="EMBL" id="SRLO01000125">
    <property type="protein sequence ID" value="TNN73381.1"/>
    <property type="molecule type" value="Genomic_DNA"/>
</dbReference>
<evidence type="ECO:0000256" key="1">
    <source>
        <dbReference type="SAM" id="MobiDB-lite"/>
    </source>
</evidence>
<keyword evidence="3" id="KW-1185">Reference proteome</keyword>
<gene>
    <name evidence="2" type="ORF">EYF80_016335</name>
</gene>
<evidence type="ECO:0000313" key="3">
    <source>
        <dbReference type="Proteomes" id="UP000314294"/>
    </source>
</evidence>
<feature type="region of interest" description="Disordered" evidence="1">
    <location>
        <begin position="57"/>
        <end position="85"/>
    </location>
</feature>
<accession>A0A4Z2I6L1</accession>
<organism evidence="2 3">
    <name type="scientific">Liparis tanakae</name>
    <name type="common">Tanaka's snailfish</name>
    <dbReference type="NCBI Taxonomy" id="230148"/>
    <lineage>
        <taxon>Eukaryota</taxon>
        <taxon>Metazoa</taxon>
        <taxon>Chordata</taxon>
        <taxon>Craniata</taxon>
        <taxon>Vertebrata</taxon>
        <taxon>Euteleostomi</taxon>
        <taxon>Actinopterygii</taxon>
        <taxon>Neopterygii</taxon>
        <taxon>Teleostei</taxon>
        <taxon>Neoteleostei</taxon>
        <taxon>Acanthomorphata</taxon>
        <taxon>Eupercaria</taxon>
        <taxon>Perciformes</taxon>
        <taxon>Cottioidei</taxon>
        <taxon>Cottales</taxon>
        <taxon>Liparidae</taxon>
        <taxon>Liparis</taxon>
    </lineage>
</organism>
<dbReference type="AlphaFoldDB" id="A0A4Z2I6L1"/>
<proteinExistence type="predicted"/>
<reference evidence="2 3" key="1">
    <citation type="submission" date="2019-03" db="EMBL/GenBank/DDBJ databases">
        <title>First draft genome of Liparis tanakae, snailfish: a comprehensive survey of snailfish specific genes.</title>
        <authorList>
            <person name="Kim W."/>
            <person name="Song I."/>
            <person name="Jeong J.-H."/>
            <person name="Kim D."/>
            <person name="Kim S."/>
            <person name="Ryu S."/>
            <person name="Song J.Y."/>
            <person name="Lee S.K."/>
        </authorList>
    </citation>
    <scope>NUCLEOTIDE SEQUENCE [LARGE SCALE GENOMIC DNA]</scope>
    <source>
        <tissue evidence="2">Muscle</tissue>
    </source>
</reference>
<comment type="caution">
    <text evidence="2">The sequence shown here is derived from an EMBL/GenBank/DDBJ whole genome shotgun (WGS) entry which is preliminary data.</text>
</comment>
<protein>
    <submittedName>
        <fullName evidence="2">Uncharacterized protein</fullName>
    </submittedName>
</protein>
<name>A0A4Z2I6L1_9TELE</name>
<dbReference type="Proteomes" id="UP000314294">
    <property type="component" value="Unassembled WGS sequence"/>
</dbReference>
<evidence type="ECO:0000313" key="2">
    <source>
        <dbReference type="EMBL" id="TNN73381.1"/>
    </source>
</evidence>
<sequence length="85" mass="9777">MIEKGSRKTAPPDTARVKVHRRIPFHTAPFYYDRDRPPTNVRSSYFSTSHPVNMGKLIPASWDHGATRPDSRQAVQIPDRRALKH</sequence>